<dbReference type="AlphaFoldDB" id="A0A5J4QZG1"/>
<accession>A0A5J4QZG1</accession>
<dbReference type="EMBL" id="SNRY01002131">
    <property type="protein sequence ID" value="KAA6326638.1"/>
    <property type="molecule type" value="Genomic_DNA"/>
</dbReference>
<dbReference type="Gene3D" id="3.90.550.10">
    <property type="entry name" value="Spore Coat Polysaccharide Biosynthesis Protein SpsA, Chain A"/>
    <property type="match status" value="1"/>
</dbReference>
<protein>
    <submittedName>
        <fullName evidence="1">Uncharacterized protein</fullName>
    </submittedName>
</protein>
<organism evidence="1">
    <name type="scientific">termite gut metagenome</name>
    <dbReference type="NCBI Taxonomy" id="433724"/>
    <lineage>
        <taxon>unclassified sequences</taxon>
        <taxon>metagenomes</taxon>
        <taxon>organismal metagenomes</taxon>
    </lineage>
</organism>
<dbReference type="InterPro" id="IPR029044">
    <property type="entry name" value="Nucleotide-diphossugar_trans"/>
</dbReference>
<gene>
    <name evidence="1" type="ORF">EZS27_024287</name>
</gene>
<proteinExistence type="predicted"/>
<sequence>MIHAPVLLFVYNRPAHVVQAVASLQQNKLAAQSPLFIYSDAAKDEESRLSVEETRKFIRTVTGFESVTECLRTGIIDIGIFR</sequence>
<evidence type="ECO:0000313" key="1">
    <source>
        <dbReference type="EMBL" id="KAA6326638.1"/>
    </source>
</evidence>
<name>A0A5J4QZG1_9ZZZZ</name>
<reference evidence="1" key="1">
    <citation type="submission" date="2019-03" db="EMBL/GenBank/DDBJ databases">
        <title>Single cell metagenomics reveals metabolic interactions within the superorganism composed of flagellate Streblomastix strix and complex community of Bacteroidetes bacteria on its surface.</title>
        <authorList>
            <person name="Treitli S.C."/>
            <person name="Kolisko M."/>
            <person name="Husnik F."/>
            <person name="Keeling P."/>
            <person name="Hampl V."/>
        </authorList>
    </citation>
    <scope>NUCLEOTIDE SEQUENCE</scope>
    <source>
        <strain evidence="1">STM</strain>
    </source>
</reference>
<comment type="caution">
    <text evidence="1">The sequence shown here is derived from an EMBL/GenBank/DDBJ whole genome shotgun (WGS) entry which is preliminary data.</text>
</comment>